<dbReference type="AlphaFoldDB" id="A0A806FGA0"/>
<dbReference type="EMBL" id="CP002915">
    <property type="protein sequence ID" value="AEK29997.1"/>
    <property type="molecule type" value="Genomic_DNA"/>
</dbReference>
<accession>A0A806FGA0</accession>
<evidence type="ECO:0000313" key="2">
    <source>
        <dbReference type="Proteomes" id="UP000008394"/>
    </source>
</evidence>
<evidence type="ECO:0000313" key="1">
    <source>
        <dbReference type="EMBL" id="AEK29997.1"/>
    </source>
</evidence>
<protein>
    <submittedName>
        <fullName evidence="1">Uncharacterized protein</fullName>
    </submittedName>
</protein>
<sequence>MLAMGTTRAVHRTQRPSVSLVLEDLVGGLHEPWLNGDDEARTQLVAVVCLAVVGHMRVAVHDVADAMAAEFEVHRVAVFRRHFADRVGDITQTVAGNGFGDARGERLLGGLDETQVTWILVFANHEADGRVTHPAVDADGEVEADQIAVLERVVIRHTVQHRIVDRNADVMGERSRAEVRRVVDVAGLRALPVGNALVHNLIDLQQIRAHLGLLTQLVENAADEMAGRLHFLDLLGCLQFDHRVLFSSKLLPNRFQTNLHALHCNGRRRAYSRRYAKPGAYGTGFRIYS</sequence>
<name>A0A806FGA0_BIFAN</name>
<proteinExistence type="predicted"/>
<organism evidence="1 2">
    <name type="scientific">Bifidobacterium animalis subsp. lactis CNCM I-2494</name>
    <dbReference type="NCBI Taxonomy" id="1042403"/>
    <lineage>
        <taxon>Bacteria</taxon>
        <taxon>Bacillati</taxon>
        <taxon>Actinomycetota</taxon>
        <taxon>Actinomycetes</taxon>
        <taxon>Bifidobacteriales</taxon>
        <taxon>Bifidobacteriaceae</taxon>
        <taxon>Bifidobacterium</taxon>
    </lineage>
</organism>
<dbReference type="Proteomes" id="UP000008394">
    <property type="component" value="Chromosome"/>
</dbReference>
<gene>
    <name evidence="1" type="ORF">BALAC2494_01733</name>
</gene>
<reference evidence="1 2" key="1">
    <citation type="journal article" date="2011" name="J. Bacteriol.">
        <title>Genome Sequence of the Probiotic Strain Bifidobacterium animalis subsp. lactis CNCM I-2494.</title>
        <authorList>
            <person name="Chervaux C."/>
            <person name="Grimaldi C."/>
            <person name="Bolotin A."/>
            <person name="Quinquis B."/>
            <person name="Legrain-Raspaud S."/>
            <person name="van Hylckama Vlieg J.E."/>
            <person name="Denariaz G."/>
            <person name="Smokvina T."/>
        </authorList>
    </citation>
    <scope>NUCLEOTIDE SEQUENCE [LARGE SCALE GENOMIC DNA]</scope>
    <source>
        <strain evidence="1 2">CNCM I-2494</strain>
    </source>
</reference>
<dbReference type="KEGG" id="bnm:BALAC2494_01733"/>